<evidence type="ECO:0000313" key="1">
    <source>
        <dbReference type="EMBL" id="MCQ5153286.1"/>
    </source>
</evidence>
<dbReference type="Proteomes" id="UP001206236">
    <property type="component" value="Unassembled WGS sequence"/>
</dbReference>
<evidence type="ECO:0000313" key="3">
    <source>
        <dbReference type="Proteomes" id="UP001206236"/>
    </source>
</evidence>
<accession>A0AAW5KJM0</accession>
<dbReference type="EMBL" id="JAQMLV010000010">
    <property type="protein sequence ID" value="MDB8745092.1"/>
    <property type="molecule type" value="Genomic_DNA"/>
</dbReference>
<dbReference type="AlphaFoldDB" id="A0AAW5KJM0"/>
<protein>
    <submittedName>
        <fullName evidence="1">Uncharacterized protein</fullName>
    </submittedName>
</protein>
<sequence>MNNDTMQPNGWFHFHKGHYLEDNVSKSLNRITNDGYSKIQCKDENAMDYLYTDAWIFLHGSCHLFALALHKEFGYEVYEIRDYDDYMRHVFCKATYRGQDVYIDVRGVTTDFSECMSDFQNMFYNSFYYGVYRIVARNLEEDMKLGDEGDMTGYLFAQSIIKKYRNFYDTSL</sequence>
<proteinExistence type="predicted"/>
<dbReference type="Proteomes" id="UP001211015">
    <property type="component" value="Unassembled WGS sequence"/>
</dbReference>
<reference evidence="1" key="1">
    <citation type="submission" date="2022-06" db="EMBL/GenBank/DDBJ databases">
        <title>Isolation of gut microbiota from human fecal samples.</title>
        <authorList>
            <person name="Pamer E.G."/>
            <person name="Barat B."/>
            <person name="Waligurski E."/>
            <person name="Medina S."/>
            <person name="Paddock L."/>
            <person name="Mostad J."/>
        </authorList>
    </citation>
    <scope>NUCLEOTIDE SEQUENCE</scope>
    <source>
        <strain evidence="1">DFI.5.57</strain>
    </source>
</reference>
<reference evidence="2" key="2">
    <citation type="submission" date="2023-01" db="EMBL/GenBank/DDBJ databases">
        <title>Human gut microbiome strain richness.</title>
        <authorList>
            <person name="Chen-Liaw A."/>
        </authorList>
    </citation>
    <scope>NUCLEOTIDE SEQUENCE</scope>
    <source>
        <strain evidence="2">1001275st1_F4_1001275B_160808</strain>
    </source>
</reference>
<evidence type="ECO:0000313" key="2">
    <source>
        <dbReference type="EMBL" id="MDB8745092.1"/>
    </source>
</evidence>
<gene>
    <name evidence="1" type="ORF">NE632_08175</name>
    <name evidence="2" type="ORF">PNU62_08705</name>
</gene>
<name>A0AAW5KJM0_9FIRM</name>
<organism evidence="1 3">
    <name type="scientific">Ruminococcus bicirculans</name>
    <name type="common">ex Wegman et al. 2014</name>
    <dbReference type="NCBI Taxonomy" id="1160721"/>
    <lineage>
        <taxon>Bacteria</taxon>
        <taxon>Bacillati</taxon>
        <taxon>Bacillota</taxon>
        <taxon>Clostridia</taxon>
        <taxon>Eubacteriales</taxon>
        <taxon>Oscillospiraceae</taxon>
        <taxon>Ruminococcus</taxon>
    </lineage>
</organism>
<comment type="caution">
    <text evidence="1">The sequence shown here is derived from an EMBL/GenBank/DDBJ whole genome shotgun (WGS) entry which is preliminary data.</text>
</comment>
<dbReference type="RefSeq" id="WP_177523397.1">
    <property type="nucleotide sequence ID" value="NZ_DAWEQM010000006.1"/>
</dbReference>
<dbReference type="EMBL" id="JANGCN010000016">
    <property type="protein sequence ID" value="MCQ5153286.1"/>
    <property type="molecule type" value="Genomic_DNA"/>
</dbReference>